<name>A0A921SVD3_9BACT</name>
<keyword evidence="1" id="KW-0812">Transmembrane</keyword>
<proteinExistence type="predicted"/>
<evidence type="ECO:0000313" key="3">
    <source>
        <dbReference type="EMBL" id="HJG89227.1"/>
    </source>
</evidence>
<evidence type="ECO:0000313" key="4">
    <source>
        <dbReference type="Proteomes" id="UP000757103"/>
    </source>
</evidence>
<reference evidence="3" key="1">
    <citation type="journal article" date="2021" name="PeerJ">
        <title>Extensive microbial diversity within the chicken gut microbiome revealed by metagenomics and culture.</title>
        <authorList>
            <person name="Gilroy R."/>
            <person name="Ravi A."/>
            <person name="Getino M."/>
            <person name="Pursley I."/>
            <person name="Horton D.L."/>
            <person name="Alikhan N.F."/>
            <person name="Baker D."/>
            <person name="Gharbi K."/>
            <person name="Hall N."/>
            <person name="Watson M."/>
            <person name="Adriaenssens E.M."/>
            <person name="Foster-Nyarko E."/>
            <person name="Jarju S."/>
            <person name="Secka A."/>
            <person name="Antonio M."/>
            <person name="Oren A."/>
            <person name="Chaudhuri R.R."/>
            <person name="La Ragione R."/>
            <person name="Hildebrand F."/>
            <person name="Pallen M.J."/>
        </authorList>
    </citation>
    <scope>NUCLEOTIDE SEQUENCE</scope>
    <source>
        <strain evidence="3">CHK121-7720</strain>
    </source>
</reference>
<accession>A0A921SVD3</accession>
<feature type="transmembrane region" description="Helical" evidence="1">
    <location>
        <begin position="67"/>
        <end position="86"/>
    </location>
</feature>
<keyword evidence="1" id="KW-0472">Membrane</keyword>
<dbReference type="InterPro" id="IPR052734">
    <property type="entry name" value="Nod_factor_acetyltransferase"/>
</dbReference>
<dbReference type="PANTHER" id="PTHR37312:SF1">
    <property type="entry name" value="MEMBRANE-BOUND ACYLTRANSFERASE YKRP-RELATED"/>
    <property type="match status" value="1"/>
</dbReference>
<organism evidence="3 4">
    <name type="scientific">Barnesiella viscericola</name>
    <dbReference type="NCBI Taxonomy" id="397865"/>
    <lineage>
        <taxon>Bacteria</taxon>
        <taxon>Pseudomonadati</taxon>
        <taxon>Bacteroidota</taxon>
        <taxon>Bacteroidia</taxon>
        <taxon>Bacteroidales</taxon>
        <taxon>Barnesiellaceae</taxon>
        <taxon>Barnesiella</taxon>
    </lineage>
</organism>
<feature type="transmembrane region" description="Helical" evidence="1">
    <location>
        <begin position="111"/>
        <end position="128"/>
    </location>
</feature>
<dbReference type="Pfam" id="PF01757">
    <property type="entry name" value="Acyl_transf_3"/>
    <property type="match status" value="1"/>
</dbReference>
<evidence type="ECO:0000259" key="2">
    <source>
        <dbReference type="Pfam" id="PF01757"/>
    </source>
</evidence>
<dbReference type="RefSeq" id="WP_273306262.1">
    <property type="nucleotide sequence ID" value="NZ_DYUD01000023.1"/>
</dbReference>
<dbReference type="PANTHER" id="PTHR37312">
    <property type="entry name" value="MEMBRANE-BOUND ACYLTRANSFERASE YKRP-RELATED"/>
    <property type="match status" value="1"/>
</dbReference>
<keyword evidence="3" id="KW-0012">Acyltransferase</keyword>
<dbReference type="AlphaFoldDB" id="A0A921SVD3"/>
<dbReference type="EMBL" id="DYUD01000023">
    <property type="protein sequence ID" value="HJG89227.1"/>
    <property type="molecule type" value="Genomic_DNA"/>
</dbReference>
<dbReference type="Proteomes" id="UP000757103">
    <property type="component" value="Unassembled WGS sequence"/>
</dbReference>
<feature type="transmembrane region" description="Helical" evidence="1">
    <location>
        <begin position="140"/>
        <end position="162"/>
    </location>
</feature>
<dbReference type="InterPro" id="IPR002656">
    <property type="entry name" value="Acyl_transf_3_dom"/>
</dbReference>
<sequence length="173" mass="20336">MSEVKAKQRDISIDIAKGIGIILVVYGHLACPVAREIFLFHMPLFFLLSGYFFSAKDSMRIFVKKKTKALLFPFLLFYIFAFIYHFEIFNGDMNIISYIHSFNSFIDPNPHLWFLLSLFEIFVIFFIVEKYIHSEILKLVITCGITLIGYLCAMNKVSFFSFRKLVLDIYFFI</sequence>
<dbReference type="GO" id="GO:0016747">
    <property type="term" value="F:acyltransferase activity, transferring groups other than amino-acyl groups"/>
    <property type="evidence" value="ECO:0007669"/>
    <property type="project" value="InterPro"/>
</dbReference>
<feature type="transmembrane region" description="Helical" evidence="1">
    <location>
        <begin position="37"/>
        <end position="55"/>
    </location>
</feature>
<comment type="caution">
    <text evidence="3">The sequence shown here is derived from an EMBL/GenBank/DDBJ whole genome shotgun (WGS) entry which is preliminary data.</text>
</comment>
<feature type="transmembrane region" description="Helical" evidence="1">
    <location>
        <begin position="12"/>
        <end position="31"/>
    </location>
</feature>
<keyword evidence="1" id="KW-1133">Transmembrane helix</keyword>
<keyword evidence="3" id="KW-0808">Transferase</keyword>
<feature type="domain" description="Acyltransferase 3" evidence="2">
    <location>
        <begin position="11"/>
        <end position="159"/>
    </location>
</feature>
<gene>
    <name evidence="3" type="ORF">K8U91_07135</name>
</gene>
<evidence type="ECO:0000256" key="1">
    <source>
        <dbReference type="SAM" id="Phobius"/>
    </source>
</evidence>
<protein>
    <submittedName>
        <fullName evidence="3">Acyltransferase family protein</fullName>
    </submittedName>
</protein>
<reference evidence="3" key="2">
    <citation type="submission" date="2021-09" db="EMBL/GenBank/DDBJ databases">
        <authorList>
            <person name="Gilroy R."/>
        </authorList>
    </citation>
    <scope>NUCLEOTIDE SEQUENCE</scope>
    <source>
        <strain evidence="3">CHK121-7720</strain>
    </source>
</reference>